<protein>
    <recommendedName>
        <fullName evidence="3">DUF892 family protein</fullName>
    </recommendedName>
</protein>
<feature type="compositionally biased region" description="Basic and acidic residues" evidence="1">
    <location>
        <begin position="217"/>
        <end position="231"/>
    </location>
</feature>
<dbReference type="InterPro" id="IPR010287">
    <property type="entry name" value="DUF892_YciF-like"/>
</dbReference>
<dbReference type="InterPro" id="IPR009078">
    <property type="entry name" value="Ferritin-like_SF"/>
</dbReference>
<accession>A0AAU7AZ37</accession>
<evidence type="ECO:0000313" key="2">
    <source>
        <dbReference type="EMBL" id="XAY06876.1"/>
    </source>
</evidence>
<dbReference type="InterPro" id="IPR012347">
    <property type="entry name" value="Ferritin-like"/>
</dbReference>
<dbReference type="EMBL" id="CP114014">
    <property type="protein sequence ID" value="XAY06876.1"/>
    <property type="molecule type" value="Genomic_DNA"/>
</dbReference>
<dbReference type="AlphaFoldDB" id="A0AAU7AZ37"/>
<feature type="region of interest" description="Disordered" evidence="1">
    <location>
        <begin position="198"/>
        <end position="300"/>
    </location>
</feature>
<sequence>MSSDAKTIQYLQDAHTLEGVLRRTLVAHIAVSARGEHRRLLQDHLTVTSRQERDLATRLAELGADGNPVLAVAGKAKQVAALAVTLVKGPADALRGPSGDDVALRNAQDECASEQLEIAVYDALEAIAEANDDEATAELARRHREEEQEFLEALRDAVPDLARNVVRTGAGKRRFPLATIGLVDGARALVLGVQTVISPDRTDDGPQTVGDEAAEDPGDRAAAEAKQEAAAKRPQRRAAKPAPANPGPAAATPPSTRRPAAAPAGVKDPEVPAEAEPVAELPKRAVAAPRDTPPLADYDDMTPYEITEMLDHLPDAKLEELERYERANASRDQVLEAVAGQRAGS</sequence>
<evidence type="ECO:0008006" key="3">
    <source>
        <dbReference type="Google" id="ProtNLM"/>
    </source>
</evidence>
<organism evidence="2">
    <name type="scientific">Paraconexibacter sp. AEG42_29</name>
    <dbReference type="NCBI Taxonomy" id="2997339"/>
    <lineage>
        <taxon>Bacteria</taxon>
        <taxon>Bacillati</taxon>
        <taxon>Actinomycetota</taxon>
        <taxon>Thermoleophilia</taxon>
        <taxon>Solirubrobacterales</taxon>
        <taxon>Paraconexibacteraceae</taxon>
        <taxon>Paraconexibacter</taxon>
    </lineage>
</organism>
<dbReference type="SUPFAM" id="SSF47240">
    <property type="entry name" value="Ferritin-like"/>
    <property type="match status" value="1"/>
</dbReference>
<gene>
    <name evidence="2" type="ORF">DSM112329_03754</name>
</gene>
<name>A0AAU7AZ37_9ACTN</name>
<feature type="compositionally biased region" description="Low complexity" evidence="1">
    <location>
        <begin position="247"/>
        <end position="265"/>
    </location>
</feature>
<proteinExistence type="predicted"/>
<dbReference type="Gene3D" id="1.20.1260.10">
    <property type="match status" value="1"/>
</dbReference>
<dbReference type="Pfam" id="PF05974">
    <property type="entry name" value="DUF892"/>
    <property type="match status" value="1"/>
</dbReference>
<reference evidence="2" key="1">
    <citation type="submission" date="2022-12" db="EMBL/GenBank/DDBJ databases">
        <title>Paraconexibacter alkalitolerans sp. nov. and Baekduia alba sp. nov., isolated from soil and emended description of the genera Paraconexibacter (Chun et al., 2020) and Baekduia (An et al., 2020).</title>
        <authorList>
            <person name="Vieira S."/>
            <person name="Huber K.J."/>
            <person name="Geppert A."/>
            <person name="Wolf J."/>
            <person name="Neumann-Schaal M."/>
            <person name="Muesken M."/>
            <person name="Overmann J."/>
        </authorList>
    </citation>
    <scope>NUCLEOTIDE SEQUENCE</scope>
    <source>
        <strain evidence="2">AEG42_29</strain>
    </source>
</reference>
<evidence type="ECO:0000256" key="1">
    <source>
        <dbReference type="SAM" id="MobiDB-lite"/>
    </source>
</evidence>
<dbReference type="KEGG" id="parq:DSM112329_03754"/>
<dbReference type="RefSeq" id="WP_354698090.1">
    <property type="nucleotide sequence ID" value="NZ_CP114014.1"/>
</dbReference>